<accession>A0A7G2FD63</accession>
<dbReference type="Pfam" id="PF06574">
    <property type="entry name" value="FAD_syn"/>
    <property type="match status" value="1"/>
</dbReference>
<dbReference type="Gene3D" id="3.40.50.620">
    <property type="entry name" value="HUPs"/>
    <property type="match status" value="1"/>
</dbReference>
<evidence type="ECO:0000256" key="21">
    <source>
        <dbReference type="ARBA" id="ARBA00023002"/>
    </source>
</evidence>
<evidence type="ECO:0000256" key="22">
    <source>
        <dbReference type="ARBA" id="ARBA00023004"/>
    </source>
</evidence>
<comment type="cofactor">
    <cofactor evidence="24">
        <name>Zn(2+)</name>
        <dbReference type="ChEBI" id="CHEBI:29105"/>
    </cofactor>
    <text evidence="24">Divalent metal cations. Probably Zn(2+).</text>
</comment>
<protein>
    <recommendedName>
        <fullName evidence="24">Protein-S-isoprenylcysteine O-methyltransferase</fullName>
        <ecNumber evidence="24">2.1.1.100</ecNumber>
    </recommendedName>
</protein>
<evidence type="ECO:0000256" key="19">
    <source>
        <dbReference type="ARBA" id="ARBA00022946"/>
    </source>
</evidence>
<keyword evidence="9" id="KW-0285">Flavoprotein</keyword>
<dbReference type="PANTHER" id="PTHR42769:SF10">
    <property type="entry name" value="SUPEROXIDE DISMUTASE [FE] 3, CHLOROPLASTIC"/>
    <property type="match status" value="1"/>
</dbReference>
<dbReference type="Pfam" id="PF02777">
    <property type="entry name" value="Sod_Fe_C"/>
    <property type="match status" value="1"/>
</dbReference>
<evidence type="ECO:0000256" key="25">
    <source>
        <dbReference type="SAM" id="MobiDB-lite"/>
    </source>
</evidence>
<dbReference type="GO" id="GO:0005789">
    <property type="term" value="C:endoplasmic reticulum membrane"/>
    <property type="evidence" value="ECO:0007669"/>
    <property type="project" value="UniProtKB-SubCell"/>
</dbReference>
<keyword evidence="21" id="KW-0560">Oxidoreductase</keyword>
<evidence type="ECO:0000256" key="15">
    <source>
        <dbReference type="ARBA" id="ARBA00022723"/>
    </source>
</evidence>
<evidence type="ECO:0000256" key="8">
    <source>
        <dbReference type="ARBA" id="ARBA00022528"/>
    </source>
</evidence>
<evidence type="ECO:0000256" key="17">
    <source>
        <dbReference type="ARBA" id="ARBA00022827"/>
    </source>
</evidence>
<organism evidence="29 30">
    <name type="scientific">Arabidopsis thaliana</name>
    <name type="common">Mouse-ear cress</name>
    <dbReference type="NCBI Taxonomy" id="3702"/>
    <lineage>
        <taxon>Eukaryota</taxon>
        <taxon>Viridiplantae</taxon>
        <taxon>Streptophyta</taxon>
        <taxon>Embryophyta</taxon>
        <taxon>Tracheophyta</taxon>
        <taxon>Spermatophyta</taxon>
        <taxon>Magnoliopsida</taxon>
        <taxon>eudicotyledons</taxon>
        <taxon>Gunneridae</taxon>
        <taxon>Pentapetalae</taxon>
        <taxon>rosids</taxon>
        <taxon>malvids</taxon>
        <taxon>Brassicales</taxon>
        <taxon>Brassicaceae</taxon>
        <taxon>Camelineae</taxon>
        <taxon>Arabidopsis</taxon>
    </lineage>
</organism>
<dbReference type="Gene3D" id="3.55.40.20">
    <property type="entry name" value="Iron/manganese superoxide dismutase, C-terminal domain"/>
    <property type="match status" value="1"/>
</dbReference>
<dbReference type="PROSITE" id="PS00088">
    <property type="entry name" value="SOD_MN"/>
    <property type="match status" value="1"/>
</dbReference>
<evidence type="ECO:0000256" key="5">
    <source>
        <dbReference type="ARBA" id="ARBA00004229"/>
    </source>
</evidence>
<dbReference type="Gene3D" id="1.20.120.1630">
    <property type="match status" value="1"/>
</dbReference>
<dbReference type="GO" id="GO:0005524">
    <property type="term" value="F:ATP binding"/>
    <property type="evidence" value="ECO:0007669"/>
    <property type="project" value="UniProtKB-KW"/>
</dbReference>
<dbReference type="InterPro" id="IPR019833">
    <property type="entry name" value="Mn/Fe_SOD_BS"/>
</dbReference>
<evidence type="ECO:0000256" key="16">
    <source>
        <dbReference type="ARBA" id="ARBA00022741"/>
    </source>
</evidence>
<evidence type="ECO:0000256" key="14">
    <source>
        <dbReference type="ARBA" id="ARBA00022695"/>
    </source>
</evidence>
<gene>
    <name evidence="29" type="ORF">AT9943_LOCUS19863</name>
</gene>
<evidence type="ECO:0000256" key="2">
    <source>
        <dbReference type="ARBA" id="ARBA00001962"/>
    </source>
</evidence>
<evidence type="ECO:0000256" key="4">
    <source>
        <dbReference type="ARBA" id="ARBA00004141"/>
    </source>
</evidence>
<evidence type="ECO:0000313" key="30">
    <source>
        <dbReference type="Proteomes" id="UP000516314"/>
    </source>
</evidence>
<evidence type="ECO:0000256" key="11">
    <source>
        <dbReference type="ARBA" id="ARBA00022643"/>
    </source>
</evidence>
<dbReference type="SMR" id="A0A7G2FD63"/>
<dbReference type="InterPro" id="IPR015864">
    <property type="entry name" value="FAD_synthase"/>
</dbReference>
<dbReference type="EC" id="2.1.1.100" evidence="24"/>
<keyword evidence="11" id="KW-0288">FMN</keyword>
<dbReference type="InterPro" id="IPR036324">
    <property type="entry name" value="Mn/Fe_SOD_N_sf"/>
</dbReference>
<keyword evidence="12" id="KW-0808">Transferase</keyword>
<dbReference type="InterPro" id="IPR014729">
    <property type="entry name" value="Rossmann-like_a/b/a_fold"/>
</dbReference>
<evidence type="ECO:0000256" key="24">
    <source>
        <dbReference type="RuleBase" id="RU362022"/>
    </source>
</evidence>
<dbReference type="EMBL" id="LR881470">
    <property type="protein sequence ID" value="CAD5332452.1"/>
    <property type="molecule type" value="Genomic_DNA"/>
</dbReference>
<comment type="cofactor">
    <cofactor evidence="1">
        <name>Mg(2+)</name>
        <dbReference type="ChEBI" id="CHEBI:18420"/>
    </cofactor>
</comment>
<keyword evidence="22" id="KW-0408">Iron</keyword>
<keyword evidence="17" id="KW-0274">FAD</keyword>
<keyword evidence="13" id="KW-0812">Transmembrane</keyword>
<dbReference type="InterPro" id="IPR025770">
    <property type="entry name" value="PPMT_MeTrfase"/>
</dbReference>
<dbReference type="UniPathway" id="UPA00277">
    <property type="reaction ID" value="UER00407"/>
</dbReference>
<evidence type="ECO:0000256" key="20">
    <source>
        <dbReference type="ARBA" id="ARBA00022989"/>
    </source>
</evidence>
<keyword evidence="23" id="KW-0472">Membrane</keyword>
<keyword evidence="19" id="KW-0809">Transit peptide</keyword>
<keyword evidence="10" id="KW-0934">Plastid</keyword>
<keyword evidence="15" id="KW-0479">Metal-binding</keyword>
<evidence type="ECO:0000259" key="28">
    <source>
        <dbReference type="Pfam" id="PF06574"/>
    </source>
</evidence>
<dbReference type="InterPro" id="IPR001189">
    <property type="entry name" value="Mn/Fe_SOD"/>
</dbReference>
<evidence type="ECO:0000256" key="18">
    <source>
        <dbReference type="ARBA" id="ARBA00022840"/>
    </source>
</evidence>
<dbReference type="GO" id="GO:0046872">
    <property type="term" value="F:metal ion binding"/>
    <property type="evidence" value="ECO:0007669"/>
    <property type="project" value="UniProtKB-KW"/>
</dbReference>
<dbReference type="PANTHER" id="PTHR42769">
    <property type="entry name" value="SUPEROXIDE DISMUTASE"/>
    <property type="match status" value="1"/>
</dbReference>
<comment type="similarity">
    <text evidence="7">Belongs to the iron/manganese superoxide dismutase family.</text>
</comment>
<evidence type="ECO:0000256" key="9">
    <source>
        <dbReference type="ARBA" id="ARBA00022630"/>
    </source>
</evidence>
<proteinExistence type="inferred from homology"/>
<dbReference type="SUPFAM" id="SSF46609">
    <property type="entry name" value="Fe,Mn superoxide dismutase (SOD), N-terminal domain"/>
    <property type="match status" value="1"/>
</dbReference>
<dbReference type="Pfam" id="PF00081">
    <property type="entry name" value="Sod_Fe_N"/>
    <property type="match status" value="1"/>
</dbReference>
<keyword evidence="24" id="KW-0489">Methyltransferase</keyword>
<name>A0A7G2FD63_ARATH</name>
<dbReference type="SUPFAM" id="SSF54719">
    <property type="entry name" value="Fe,Mn superoxide dismutase (SOD), C-terminal domain"/>
    <property type="match status" value="1"/>
</dbReference>
<dbReference type="GO" id="GO:0003919">
    <property type="term" value="F:FMN adenylyltransferase activity"/>
    <property type="evidence" value="ECO:0007669"/>
    <property type="project" value="InterPro"/>
</dbReference>
<evidence type="ECO:0000256" key="7">
    <source>
        <dbReference type="ARBA" id="ARBA00008714"/>
    </source>
</evidence>
<evidence type="ECO:0000259" key="26">
    <source>
        <dbReference type="Pfam" id="PF00081"/>
    </source>
</evidence>
<dbReference type="FunFam" id="1.10.287.990:FF:000002">
    <property type="entry name" value="Superoxide dismutase"/>
    <property type="match status" value="1"/>
</dbReference>
<comment type="function">
    <text evidence="3">Catalyzes the adenylation of flavin mononucleotide (FMN) to form flavin adenine dinucleotide (FAD) coenzyme.</text>
</comment>
<dbReference type="GO" id="GO:0006747">
    <property type="term" value="P:FAD biosynthetic process"/>
    <property type="evidence" value="ECO:0007669"/>
    <property type="project" value="UniProtKB-UniPathway"/>
</dbReference>
<dbReference type="Proteomes" id="UP000516314">
    <property type="component" value="Chromosome 5"/>
</dbReference>
<evidence type="ECO:0000256" key="10">
    <source>
        <dbReference type="ARBA" id="ARBA00022640"/>
    </source>
</evidence>
<evidence type="ECO:0000259" key="27">
    <source>
        <dbReference type="Pfam" id="PF02777"/>
    </source>
</evidence>
<evidence type="ECO:0000256" key="3">
    <source>
        <dbReference type="ARBA" id="ARBA00003316"/>
    </source>
</evidence>
<dbReference type="GO" id="GO:0032259">
    <property type="term" value="P:methylation"/>
    <property type="evidence" value="ECO:0007669"/>
    <property type="project" value="UniProtKB-KW"/>
</dbReference>
<evidence type="ECO:0000256" key="6">
    <source>
        <dbReference type="ARBA" id="ARBA00004726"/>
    </source>
</evidence>
<dbReference type="FunFam" id="3.40.50.620:FF:000307">
    <property type="entry name" value="FAD synthetase 1, chloroplastic"/>
    <property type="match status" value="1"/>
</dbReference>
<dbReference type="GO" id="GO:0009231">
    <property type="term" value="P:riboflavin biosynthetic process"/>
    <property type="evidence" value="ECO:0007669"/>
    <property type="project" value="InterPro"/>
</dbReference>
<dbReference type="GO" id="GO:0004784">
    <property type="term" value="F:superoxide dismutase activity"/>
    <property type="evidence" value="ECO:0007669"/>
    <property type="project" value="InterPro"/>
</dbReference>
<dbReference type="InterPro" id="IPR019832">
    <property type="entry name" value="Mn/Fe_SOD_C"/>
</dbReference>
<comment type="catalytic activity">
    <reaction evidence="24">
        <text>[protein]-C-terminal S-[(2E,6E)-farnesyl]-L-cysteine + S-adenosyl-L-methionine = [protein]-C-terminal S-[(2E,6E)-farnesyl]-L-cysteine methyl ester + S-adenosyl-L-homocysteine</text>
        <dbReference type="Rhea" id="RHEA:21672"/>
        <dbReference type="Rhea" id="RHEA-COMP:12125"/>
        <dbReference type="Rhea" id="RHEA-COMP:12126"/>
        <dbReference type="ChEBI" id="CHEBI:57856"/>
        <dbReference type="ChEBI" id="CHEBI:59789"/>
        <dbReference type="ChEBI" id="CHEBI:90510"/>
        <dbReference type="ChEBI" id="CHEBI:90511"/>
        <dbReference type="EC" id="2.1.1.100"/>
    </reaction>
</comment>
<keyword evidence="8" id="KW-0150">Chloroplast</keyword>
<evidence type="ECO:0000256" key="1">
    <source>
        <dbReference type="ARBA" id="ARBA00001946"/>
    </source>
</evidence>
<sequence length="869" mass="98504">MSSCVVTTSCFYTISDSSIRLKSPKLLNLSNQQRRRSLRSRGGLKVEAYYGLKTPPYPLDALEPYMSRRTLEVHWGKHHRGYVDNLNKQLGKDDRLYGYTMEELIKATYNNGNPLPEFNNAAQVYNHDFFWESMQPGGGDTPQKGVLEQIDKDFGSFTNFREKFTNAALTQFGSGWVWLVLKREERRLEVVKTSNAINPLVWDDIPIICVDVWEHSYYLDYKNDRAKYINTFLNHLVSWNAAMSRMARAEAYKLSSSLTSKFHAIVSVELPQHREVMQFLDPLRFVVKNQLPLLIHYASVSFSEIFSDTSIRQLSQMLLSLIFFHISEYILAITIHGASNVTLSSLLITKHYALAMLLSLLEYLTEIILFPGLKQHWWVSNFGLIMIIVGEIIRKAAIITAGRSFTHLIKINYEEHHGLVTHGVYRLMRHPSYCGFLIWSVGTQVMLCNPVSAVAFAVVVWRFFAQRIPYEEYFLNQFFGVQYLEYAESVASDPLAEREGLDVDMKFTTALIVYVTPVTGSRASVHLWDHRHPPRLGAKVLRKSSFMLRPCSAISQQRIKSSFRSHCKTPRKIPAPLDCFSQGDDHPELSAEGLSPVAGGIVALGKFDALHIGHRELAIQAARIGTPYLLSFVGLAEVLGWKPRAPIVAKCDRKRVLSSWASYCGNIAPVEFEIEFASVRHLNPQQFVEKLSRELRVCGVVAGENYRFGYRASGDASELVRLCKDFGISAYIINSVMDKNQVSVNTEEEDSKSKERGQVSSTRVRHALAAGDVRYVTELLGRPHRVISRTRTQDITSKRGRISLQTSSLLNLPPGNGVYKACSLIVGDKHPISCKVIVDTSNLYIETEEERFHNSDESQEFQLLGIEFG</sequence>
<dbReference type="CDD" id="cd02064">
    <property type="entry name" value="FAD_synthetase_N"/>
    <property type="match status" value="1"/>
</dbReference>
<dbReference type="GO" id="GO:0009507">
    <property type="term" value="C:chloroplast"/>
    <property type="evidence" value="ECO:0007669"/>
    <property type="project" value="UniProtKB-SubCell"/>
</dbReference>
<keyword evidence="24" id="KW-0256">Endoplasmic reticulum</keyword>
<dbReference type="Pfam" id="PF04140">
    <property type="entry name" value="ICMT"/>
    <property type="match status" value="1"/>
</dbReference>
<dbReference type="FunFam" id="3.55.40.20:FF:000007">
    <property type="entry name" value="Superoxide dismutase"/>
    <property type="match status" value="1"/>
</dbReference>
<comment type="pathway">
    <text evidence="6">Cofactor biosynthesis; FAD biosynthesis; FAD from FMN: step 1/1.</text>
</comment>
<comment type="cofactor">
    <cofactor evidence="2">
        <name>Fe cation</name>
        <dbReference type="ChEBI" id="CHEBI:24875"/>
    </cofactor>
</comment>
<feature type="region of interest" description="Disordered" evidence="25">
    <location>
        <begin position="743"/>
        <end position="763"/>
    </location>
</feature>
<evidence type="ECO:0000313" key="29">
    <source>
        <dbReference type="EMBL" id="CAD5332452.1"/>
    </source>
</evidence>
<keyword evidence="24" id="KW-0949">S-adenosyl-L-methionine</keyword>
<dbReference type="PRINTS" id="PR01703">
    <property type="entry name" value="MNSODISMTASE"/>
</dbReference>
<evidence type="ECO:0000256" key="13">
    <source>
        <dbReference type="ARBA" id="ARBA00022692"/>
    </source>
</evidence>
<feature type="domain" description="FAD synthetase" evidence="28">
    <location>
        <begin position="600"/>
        <end position="741"/>
    </location>
</feature>
<keyword evidence="18" id="KW-0067">ATP-binding</keyword>
<keyword evidence="16" id="KW-0547">Nucleotide-binding</keyword>
<keyword evidence="14" id="KW-0548">Nucleotidyltransferase</keyword>
<dbReference type="InterPro" id="IPR036314">
    <property type="entry name" value="SOD_C_sf"/>
</dbReference>
<evidence type="ECO:0000256" key="23">
    <source>
        <dbReference type="ARBA" id="ARBA00023136"/>
    </source>
</evidence>
<dbReference type="PROSITE" id="PS51564">
    <property type="entry name" value="SAM_ICMT"/>
    <property type="match status" value="1"/>
</dbReference>
<dbReference type="InterPro" id="IPR019831">
    <property type="entry name" value="Mn/Fe_SOD_N"/>
</dbReference>
<comment type="similarity">
    <text evidence="24">Belongs to the class VI-like SAM-binding methyltransferase superfamily. Isoprenylcysteine carboxyl methyltransferase family.</text>
</comment>
<feature type="domain" description="Manganese/iron superoxide dismutase C-terminal" evidence="27">
    <location>
        <begin position="143"/>
        <end position="244"/>
    </location>
</feature>
<evidence type="ECO:0000256" key="12">
    <source>
        <dbReference type="ARBA" id="ARBA00022679"/>
    </source>
</evidence>
<dbReference type="SUPFAM" id="SSF52374">
    <property type="entry name" value="Nucleotidylyl transferase"/>
    <property type="match status" value="1"/>
</dbReference>
<dbReference type="Gene3D" id="1.10.287.990">
    <property type="entry name" value="Fe,Mn superoxide dismutase (SOD) domain"/>
    <property type="match status" value="1"/>
</dbReference>
<dbReference type="InterPro" id="IPR007269">
    <property type="entry name" value="ICMT_MeTrfase"/>
</dbReference>
<keyword evidence="20" id="KW-1133">Transmembrane helix</keyword>
<dbReference type="AlphaFoldDB" id="A0A7G2FD63"/>
<reference evidence="29 30" key="1">
    <citation type="submission" date="2020-09" db="EMBL/GenBank/DDBJ databases">
        <authorList>
            <person name="Ashkenazy H."/>
        </authorList>
    </citation>
    <scope>NUCLEOTIDE SEQUENCE [LARGE SCALE GENOMIC DNA]</scope>
    <source>
        <strain evidence="30">cv. Cdm-0</strain>
    </source>
</reference>
<feature type="domain" description="Manganese/iron superoxide dismutase N-terminal" evidence="26">
    <location>
        <begin position="50"/>
        <end position="134"/>
    </location>
</feature>
<dbReference type="GO" id="GO:0004671">
    <property type="term" value="F:protein C-terminal S-isoprenylcysteine carboxyl O-methyltransferase activity"/>
    <property type="evidence" value="ECO:0007669"/>
    <property type="project" value="UniProtKB-EC"/>
</dbReference>
<comment type="subcellular location">
    <subcellularLocation>
        <location evidence="24">Endoplasmic reticulum membrane</location>
        <topology evidence="24">Multi-pass membrane protein</topology>
    </subcellularLocation>
    <subcellularLocation>
        <location evidence="4">Membrane</location>
        <topology evidence="4">Multi-pass membrane protein</topology>
    </subcellularLocation>
    <subcellularLocation>
        <location evidence="5">Plastid</location>
        <location evidence="5">Chloroplast</location>
    </subcellularLocation>
</comment>